<name>A0A4R6KKW8_9ACTN</name>
<dbReference type="AlphaFoldDB" id="A0A4R6KKW8"/>
<accession>A0A4R6KKW8</accession>
<dbReference type="EMBL" id="SNWQ01000004">
    <property type="protein sequence ID" value="TDO50801.1"/>
    <property type="molecule type" value="Genomic_DNA"/>
</dbReference>
<sequence length="58" mass="6627">MITLLVIIALVIVGLELNRRRQCWPRDPGPGSTDVPDRDLQRLVVDLRAMADQRCANW</sequence>
<gene>
    <name evidence="1" type="ORF">EV643_104300</name>
</gene>
<proteinExistence type="predicted"/>
<comment type="caution">
    <text evidence="1">The sequence shown here is derived from an EMBL/GenBank/DDBJ whole genome shotgun (WGS) entry which is preliminary data.</text>
</comment>
<dbReference type="Proteomes" id="UP000295388">
    <property type="component" value="Unassembled WGS sequence"/>
</dbReference>
<reference evidence="1 2" key="1">
    <citation type="submission" date="2019-03" db="EMBL/GenBank/DDBJ databases">
        <title>Genomic Encyclopedia of Type Strains, Phase III (KMG-III): the genomes of soil and plant-associated and newly described type strains.</title>
        <authorList>
            <person name="Whitman W."/>
        </authorList>
    </citation>
    <scope>NUCLEOTIDE SEQUENCE [LARGE SCALE GENOMIC DNA]</scope>
    <source>
        <strain evidence="1 2">VKM Ac-2527</strain>
    </source>
</reference>
<evidence type="ECO:0000313" key="1">
    <source>
        <dbReference type="EMBL" id="TDO50801.1"/>
    </source>
</evidence>
<dbReference type="RefSeq" id="WP_166665408.1">
    <property type="nucleotide sequence ID" value="NZ_SNWQ01000004.1"/>
</dbReference>
<protein>
    <submittedName>
        <fullName evidence="1">Uncharacterized protein</fullName>
    </submittedName>
</protein>
<keyword evidence="2" id="KW-1185">Reference proteome</keyword>
<evidence type="ECO:0000313" key="2">
    <source>
        <dbReference type="Proteomes" id="UP000295388"/>
    </source>
</evidence>
<organism evidence="1 2">
    <name type="scientific">Kribbella caucasensis</name>
    <dbReference type="NCBI Taxonomy" id="2512215"/>
    <lineage>
        <taxon>Bacteria</taxon>
        <taxon>Bacillati</taxon>
        <taxon>Actinomycetota</taxon>
        <taxon>Actinomycetes</taxon>
        <taxon>Propionibacteriales</taxon>
        <taxon>Kribbellaceae</taxon>
        <taxon>Kribbella</taxon>
    </lineage>
</organism>